<feature type="domain" description="AIG1-type G" evidence="6">
    <location>
        <begin position="75"/>
        <end position="203"/>
    </location>
</feature>
<reference evidence="7" key="3">
    <citation type="submission" date="2025-09" db="UniProtKB">
        <authorList>
            <consortium name="Ensembl"/>
        </authorList>
    </citation>
    <scope>IDENTIFICATION</scope>
</reference>
<dbReference type="Proteomes" id="UP000314982">
    <property type="component" value="Unassembled WGS sequence"/>
</dbReference>
<dbReference type="STRING" id="62062.ENSHHUP00000087789"/>
<evidence type="ECO:0000256" key="5">
    <source>
        <dbReference type="SAM" id="Phobius"/>
    </source>
</evidence>
<dbReference type="CDD" id="cd01852">
    <property type="entry name" value="AIG1"/>
    <property type="match status" value="1"/>
</dbReference>
<dbReference type="Gene3D" id="3.40.50.300">
    <property type="entry name" value="P-loop containing nucleotide triphosphate hydrolases"/>
    <property type="match status" value="2"/>
</dbReference>
<evidence type="ECO:0000256" key="3">
    <source>
        <dbReference type="ARBA" id="ARBA00023134"/>
    </source>
</evidence>
<protein>
    <recommendedName>
        <fullName evidence="6">AIG1-type G domain-containing protein</fullName>
    </recommendedName>
</protein>
<evidence type="ECO:0000256" key="2">
    <source>
        <dbReference type="ARBA" id="ARBA00022741"/>
    </source>
</evidence>
<organism evidence="7 8">
    <name type="scientific">Hucho hucho</name>
    <name type="common">huchen</name>
    <dbReference type="NCBI Taxonomy" id="62062"/>
    <lineage>
        <taxon>Eukaryota</taxon>
        <taxon>Metazoa</taxon>
        <taxon>Chordata</taxon>
        <taxon>Craniata</taxon>
        <taxon>Vertebrata</taxon>
        <taxon>Euteleostomi</taxon>
        <taxon>Actinopterygii</taxon>
        <taxon>Neopterygii</taxon>
        <taxon>Teleostei</taxon>
        <taxon>Protacanthopterygii</taxon>
        <taxon>Salmoniformes</taxon>
        <taxon>Salmonidae</taxon>
        <taxon>Salmoninae</taxon>
        <taxon>Hucho</taxon>
    </lineage>
</organism>
<keyword evidence="2" id="KW-0547">Nucleotide-binding</keyword>
<name>A0A4W5RT72_9TELE</name>
<evidence type="ECO:0000313" key="7">
    <source>
        <dbReference type="Ensembl" id="ENSHHUP00000087789.1"/>
    </source>
</evidence>
<dbReference type="SUPFAM" id="SSF52949">
    <property type="entry name" value="Macro domain-like"/>
    <property type="match status" value="1"/>
</dbReference>
<dbReference type="AlphaFoldDB" id="A0A4W5RT72"/>
<comment type="similarity">
    <text evidence="1">Belongs to the TRAFAC class TrmE-Era-EngA-EngB-Septin-like GTPase superfamily. AIG1/Toc34/Toc159-like paraseptin GTPase family. IAN subfamily.</text>
</comment>
<dbReference type="InterPro" id="IPR027417">
    <property type="entry name" value="P-loop_NTPase"/>
</dbReference>
<sequence length="534" mass="59007">MTFEPPLTLDLWSSQALRQGVRKILTSCENRGFCSVAFPVVGTGEVLQFPHNVVTQVLLEEIHWYEQNRASRSPFLVHRIVLLGKTGGGKSSAGNTILGQDDVFLVDSSSTSATQICEAHTKNIKGRNITLIDTPGLFDTDIPEEELKPKIVKCITECSPGPHAFLIVLKVERYTVHENEAIEKIETYFSPEAFKYATVLFTHDPPPSAPCHRRPAGLYRPPNTGLPPGAAVLAVSGGLGRLRSRRTLLGSYIRIVLLGKTGGGKSSAGNTILGQDDVFLEDSSSTSATQICEAHTKNIKGRNITLIDTPGFFDTDIPEEELKPKIVKCITECSPGPHAFLIVLKVERYTVHENEAVAKIETYFSSEAFKYATVLFTHGDQLNGLTIEKFVQQNDELNKLVKKCGGRCHVIDNKYWNTNQQGQYSNHYQVAELLNTIEKMVSDNRGGCYTNEMLQEAERLIQAEMESLRKELKGQMSQEEMRNQAKERARKKLLIKLSGIATGAVVGALLGVALVIGIPLPFAVGLFIYQTRYA</sequence>
<evidence type="ECO:0000313" key="8">
    <source>
        <dbReference type="Proteomes" id="UP000314982"/>
    </source>
</evidence>
<keyword evidence="3" id="KW-0342">GTP-binding</keyword>
<dbReference type="PANTHER" id="PTHR10903:SF62">
    <property type="entry name" value="GTPASE IMAP FAMILY MEMBER 4-LIKE-RELATED"/>
    <property type="match status" value="1"/>
</dbReference>
<dbReference type="PANTHER" id="PTHR10903">
    <property type="entry name" value="GTPASE, IMAP FAMILY MEMBER-RELATED"/>
    <property type="match status" value="1"/>
</dbReference>
<dbReference type="GO" id="GO:0005525">
    <property type="term" value="F:GTP binding"/>
    <property type="evidence" value="ECO:0007669"/>
    <property type="project" value="UniProtKB-KW"/>
</dbReference>
<dbReference type="FunFam" id="3.40.50.300:FF:000366">
    <property type="entry name" value="GTPase, IMAP family member 2"/>
    <property type="match status" value="1"/>
</dbReference>
<evidence type="ECO:0000256" key="4">
    <source>
        <dbReference type="SAM" id="Coils"/>
    </source>
</evidence>
<keyword evidence="4" id="KW-0175">Coiled coil</keyword>
<dbReference type="InterPro" id="IPR043472">
    <property type="entry name" value="Macro_dom-like"/>
</dbReference>
<dbReference type="PROSITE" id="PS51720">
    <property type="entry name" value="G_AIG1"/>
    <property type="match status" value="2"/>
</dbReference>
<dbReference type="InterPro" id="IPR006703">
    <property type="entry name" value="G_AIG1"/>
</dbReference>
<dbReference type="Ensembl" id="ENSHHUT00000090527.1">
    <property type="protein sequence ID" value="ENSHHUP00000087789.1"/>
    <property type="gene ID" value="ENSHHUG00000050765.1"/>
</dbReference>
<reference evidence="7" key="2">
    <citation type="submission" date="2025-08" db="UniProtKB">
        <authorList>
            <consortium name="Ensembl"/>
        </authorList>
    </citation>
    <scope>IDENTIFICATION</scope>
</reference>
<keyword evidence="5" id="KW-0812">Transmembrane</keyword>
<reference evidence="8" key="1">
    <citation type="submission" date="2018-06" db="EMBL/GenBank/DDBJ databases">
        <title>Genome assembly of Danube salmon.</title>
        <authorList>
            <person name="Macqueen D.J."/>
            <person name="Gundappa M.K."/>
        </authorList>
    </citation>
    <scope>NUCLEOTIDE SEQUENCE [LARGE SCALE GENOMIC DNA]</scope>
</reference>
<feature type="transmembrane region" description="Helical" evidence="5">
    <location>
        <begin position="500"/>
        <end position="529"/>
    </location>
</feature>
<keyword evidence="5" id="KW-0472">Membrane</keyword>
<dbReference type="InterPro" id="IPR045058">
    <property type="entry name" value="GIMA/IAN/Toc"/>
</dbReference>
<feature type="coiled-coil region" evidence="4">
    <location>
        <begin position="451"/>
        <end position="489"/>
    </location>
</feature>
<dbReference type="GeneTree" id="ENSGT01150000286992"/>
<proteinExistence type="inferred from homology"/>
<accession>A0A4W5RT72</accession>
<evidence type="ECO:0000259" key="6">
    <source>
        <dbReference type="PROSITE" id="PS51720"/>
    </source>
</evidence>
<dbReference type="Pfam" id="PF04548">
    <property type="entry name" value="AIG1"/>
    <property type="match status" value="2"/>
</dbReference>
<keyword evidence="8" id="KW-1185">Reference proteome</keyword>
<evidence type="ECO:0000256" key="1">
    <source>
        <dbReference type="ARBA" id="ARBA00008535"/>
    </source>
</evidence>
<dbReference type="Gene3D" id="3.40.220.10">
    <property type="entry name" value="Leucine Aminopeptidase, subunit E, domain 1"/>
    <property type="match status" value="1"/>
</dbReference>
<feature type="domain" description="AIG1-type G" evidence="6">
    <location>
        <begin position="250"/>
        <end position="458"/>
    </location>
</feature>
<dbReference type="SUPFAM" id="SSF52540">
    <property type="entry name" value="P-loop containing nucleoside triphosphate hydrolases"/>
    <property type="match status" value="2"/>
</dbReference>
<keyword evidence="5" id="KW-1133">Transmembrane helix</keyword>